<dbReference type="AlphaFoldDB" id="A0A0A8YMZ8"/>
<accession>A0A0A8YMZ8</accession>
<reference evidence="1" key="2">
    <citation type="journal article" date="2015" name="Data Brief">
        <title>Shoot transcriptome of the giant reed, Arundo donax.</title>
        <authorList>
            <person name="Barrero R.A."/>
            <person name="Guerrero F.D."/>
            <person name="Moolhuijzen P."/>
            <person name="Goolsby J.A."/>
            <person name="Tidwell J."/>
            <person name="Bellgard S.E."/>
            <person name="Bellgard M.I."/>
        </authorList>
    </citation>
    <scope>NUCLEOTIDE SEQUENCE</scope>
    <source>
        <tissue evidence="1">Shoot tissue taken approximately 20 cm above the soil surface</tissue>
    </source>
</reference>
<proteinExistence type="predicted"/>
<protein>
    <submittedName>
        <fullName evidence="1">Uncharacterized protein</fullName>
    </submittedName>
</protein>
<organism evidence="1">
    <name type="scientific">Arundo donax</name>
    <name type="common">Giant reed</name>
    <name type="synonym">Donax arundinaceus</name>
    <dbReference type="NCBI Taxonomy" id="35708"/>
    <lineage>
        <taxon>Eukaryota</taxon>
        <taxon>Viridiplantae</taxon>
        <taxon>Streptophyta</taxon>
        <taxon>Embryophyta</taxon>
        <taxon>Tracheophyta</taxon>
        <taxon>Spermatophyta</taxon>
        <taxon>Magnoliopsida</taxon>
        <taxon>Liliopsida</taxon>
        <taxon>Poales</taxon>
        <taxon>Poaceae</taxon>
        <taxon>PACMAD clade</taxon>
        <taxon>Arundinoideae</taxon>
        <taxon>Arundineae</taxon>
        <taxon>Arundo</taxon>
    </lineage>
</organism>
<sequence length="60" mass="7274">MHNVHHSRRLSHFQRCYFLTLFFFYKKCGKTALRNFGFFWEGKEILSTFSTKKDSFPMSS</sequence>
<reference evidence="1" key="1">
    <citation type="submission" date="2014-09" db="EMBL/GenBank/DDBJ databases">
        <authorList>
            <person name="Magalhaes I.L.F."/>
            <person name="Oliveira U."/>
            <person name="Santos F.R."/>
            <person name="Vidigal T.H.D.A."/>
            <person name="Brescovit A.D."/>
            <person name="Santos A.J."/>
        </authorList>
    </citation>
    <scope>NUCLEOTIDE SEQUENCE</scope>
    <source>
        <tissue evidence="1">Shoot tissue taken approximately 20 cm above the soil surface</tissue>
    </source>
</reference>
<evidence type="ECO:0000313" key="1">
    <source>
        <dbReference type="EMBL" id="JAD26480.1"/>
    </source>
</evidence>
<name>A0A0A8YMZ8_ARUDO</name>
<dbReference type="EMBL" id="GBRH01271415">
    <property type="protein sequence ID" value="JAD26480.1"/>
    <property type="molecule type" value="Transcribed_RNA"/>
</dbReference>